<dbReference type="AlphaFoldDB" id="T1GTM0"/>
<dbReference type="Proteomes" id="UP000015102">
    <property type="component" value="Unassembled WGS sequence"/>
</dbReference>
<evidence type="ECO:0000313" key="2">
    <source>
        <dbReference type="Proteomes" id="UP000015102"/>
    </source>
</evidence>
<keyword evidence="2" id="KW-1185">Reference proteome</keyword>
<dbReference type="EMBL" id="CAQQ02025107">
    <property type="status" value="NOT_ANNOTATED_CDS"/>
    <property type="molecule type" value="Genomic_DNA"/>
</dbReference>
<sequence length="86" mass="10212">MDDKMQNTVKCIAAEKNCASLEEYRSKRREASKLCRQRKRRFHRKNMEALEIMRNRNERKCFVPIPSPCNDKSGNLITNKQKILGR</sequence>
<name>T1GTM0_MEGSC</name>
<proteinExistence type="predicted"/>
<protein>
    <submittedName>
        <fullName evidence="1">Uncharacterized protein</fullName>
    </submittedName>
</protein>
<reference evidence="2" key="1">
    <citation type="submission" date="2013-02" db="EMBL/GenBank/DDBJ databases">
        <authorList>
            <person name="Hughes D."/>
        </authorList>
    </citation>
    <scope>NUCLEOTIDE SEQUENCE</scope>
    <source>
        <strain>Durham</strain>
        <strain evidence="2">NC isolate 2 -- Noor lab</strain>
    </source>
</reference>
<dbReference type="EnsemblMetazoa" id="MESCA007057-RA">
    <property type="protein sequence ID" value="MESCA007057-PA"/>
    <property type="gene ID" value="MESCA007057"/>
</dbReference>
<evidence type="ECO:0000313" key="1">
    <source>
        <dbReference type="EnsemblMetazoa" id="MESCA007057-PA"/>
    </source>
</evidence>
<accession>T1GTM0</accession>
<dbReference type="HOGENOM" id="CLU_2500503_0_0_1"/>
<reference evidence="1" key="2">
    <citation type="submission" date="2015-06" db="UniProtKB">
        <authorList>
            <consortium name="EnsemblMetazoa"/>
        </authorList>
    </citation>
    <scope>IDENTIFICATION</scope>
</reference>
<organism evidence="1 2">
    <name type="scientific">Megaselia scalaris</name>
    <name type="common">Humpbacked fly</name>
    <name type="synonym">Phora scalaris</name>
    <dbReference type="NCBI Taxonomy" id="36166"/>
    <lineage>
        <taxon>Eukaryota</taxon>
        <taxon>Metazoa</taxon>
        <taxon>Ecdysozoa</taxon>
        <taxon>Arthropoda</taxon>
        <taxon>Hexapoda</taxon>
        <taxon>Insecta</taxon>
        <taxon>Pterygota</taxon>
        <taxon>Neoptera</taxon>
        <taxon>Endopterygota</taxon>
        <taxon>Diptera</taxon>
        <taxon>Brachycera</taxon>
        <taxon>Muscomorpha</taxon>
        <taxon>Platypezoidea</taxon>
        <taxon>Phoridae</taxon>
        <taxon>Megaseliini</taxon>
        <taxon>Megaselia</taxon>
    </lineage>
</organism>